<dbReference type="GO" id="GO:0051213">
    <property type="term" value="F:dioxygenase activity"/>
    <property type="evidence" value="ECO:0007669"/>
    <property type="project" value="UniProtKB-KW"/>
</dbReference>
<dbReference type="AlphaFoldDB" id="A0A5C6LRI4"/>
<feature type="domain" description="VOC" evidence="1">
    <location>
        <begin position="3"/>
        <end position="116"/>
    </location>
</feature>
<dbReference type="EMBL" id="VOHS01000011">
    <property type="protein sequence ID" value="TWW00045.1"/>
    <property type="molecule type" value="Genomic_DNA"/>
</dbReference>
<keyword evidence="3" id="KW-1185">Reference proteome</keyword>
<accession>A0A5C6LRI4</accession>
<name>A0A5C6LRI4_9BACT</name>
<dbReference type="Proteomes" id="UP000318815">
    <property type="component" value="Unassembled WGS sequence"/>
</dbReference>
<dbReference type="InterPro" id="IPR029068">
    <property type="entry name" value="Glyas_Bleomycin-R_OHBP_Dase"/>
</dbReference>
<evidence type="ECO:0000259" key="1">
    <source>
        <dbReference type="PROSITE" id="PS51819"/>
    </source>
</evidence>
<dbReference type="Pfam" id="PF00903">
    <property type="entry name" value="Glyoxalase"/>
    <property type="match status" value="1"/>
</dbReference>
<gene>
    <name evidence="2" type="ORF">FEF09_13705</name>
</gene>
<evidence type="ECO:0000313" key="2">
    <source>
        <dbReference type="EMBL" id="TWW00045.1"/>
    </source>
</evidence>
<keyword evidence="2" id="KW-0560">Oxidoreductase</keyword>
<dbReference type="InterPro" id="IPR037523">
    <property type="entry name" value="VOC_core"/>
</dbReference>
<reference evidence="2 3" key="1">
    <citation type="submission" date="2019-08" db="EMBL/GenBank/DDBJ databases">
        <title>Whole genome sequencing of chitin degrading bacteria Chitinophaga pinensis YS16.</title>
        <authorList>
            <person name="Singh R.P."/>
            <person name="Manchanda G."/>
            <person name="Maurya I.K."/>
            <person name="Joshi N.K."/>
            <person name="Srivastava A.K."/>
        </authorList>
    </citation>
    <scope>NUCLEOTIDE SEQUENCE [LARGE SCALE GENOMIC DNA]</scope>
    <source>
        <strain evidence="2 3">YS-16</strain>
    </source>
</reference>
<dbReference type="SUPFAM" id="SSF54593">
    <property type="entry name" value="Glyoxalase/Bleomycin resistance protein/Dihydroxybiphenyl dioxygenase"/>
    <property type="match status" value="1"/>
</dbReference>
<keyword evidence="2" id="KW-0223">Dioxygenase</keyword>
<dbReference type="InterPro" id="IPR004360">
    <property type="entry name" value="Glyas_Fos-R_dOase_dom"/>
</dbReference>
<protein>
    <submittedName>
        <fullName evidence="2">Glyoxalase/bleomycin resistance/extradiol dioxygenase family protein</fullName>
    </submittedName>
</protein>
<dbReference type="OrthoDB" id="5186830at2"/>
<comment type="caution">
    <text evidence="2">The sequence shown here is derived from an EMBL/GenBank/DDBJ whole genome shotgun (WGS) entry which is preliminary data.</text>
</comment>
<proteinExistence type="predicted"/>
<dbReference type="PROSITE" id="PS51819">
    <property type="entry name" value="VOC"/>
    <property type="match status" value="1"/>
</dbReference>
<dbReference type="Gene3D" id="3.10.180.10">
    <property type="entry name" value="2,3-Dihydroxybiphenyl 1,2-Dioxygenase, domain 1"/>
    <property type="match status" value="1"/>
</dbReference>
<organism evidence="2 3">
    <name type="scientific">Chitinophaga pinensis</name>
    <dbReference type="NCBI Taxonomy" id="79329"/>
    <lineage>
        <taxon>Bacteria</taxon>
        <taxon>Pseudomonadati</taxon>
        <taxon>Bacteroidota</taxon>
        <taxon>Chitinophagia</taxon>
        <taxon>Chitinophagales</taxon>
        <taxon>Chitinophagaceae</taxon>
        <taxon>Chitinophaga</taxon>
    </lineage>
</organism>
<sequence>MIQLNLVVIKTSRQEEQVRFYSTLGITFDAHRHGNGPYHYACSLDGLTFEIYPLPKGTTEPDTTTRLGFTVENLNDTLQRLEELGVETVQAPASTEWGYAAVVKDPDGRRIELVERLIK</sequence>
<dbReference type="RefSeq" id="WP_146305641.1">
    <property type="nucleotide sequence ID" value="NZ_VOHS01000011.1"/>
</dbReference>
<evidence type="ECO:0000313" key="3">
    <source>
        <dbReference type="Proteomes" id="UP000318815"/>
    </source>
</evidence>